<evidence type="ECO:0000259" key="1">
    <source>
        <dbReference type="Pfam" id="PF01208"/>
    </source>
</evidence>
<dbReference type="PANTHER" id="PTHR47099:SF1">
    <property type="entry name" value="METHYLCOBAMIDE:COM METHYLTRANSFERASE MTBA"/>
    <property type="match status" value="1"/>
</dbReference>
<dbReference type="GO" id="GO:0004853">
    <property type="term" value="F:uroporphyrinogen decarboxylase activity"/>
    <property type="evidence" value="ECO:0007669"/>
    <property type="project" value="InterPro"/>
</dbReference>
<evidence type="ECO:0000313" key="3">
    <source>
        <dbReference type="Proteomes" id="UP000886741"/>
    </source>
</evidence>
<dbReference type="InterPro" id="IPR052024">
    <property type="entry name" value="Methanogen_methyltrans"/>
</dbReference>
<sequence>MTGVPLDRYFHDPKTMFDTQLEVLERLEKCGSFQSDPGPVAECSGLGGHVRFDAEGFISVGSIGIETLEEAMAIQPGDPYGDNYMRIALETLEYMVQHAPKDIKVNPPICMAPFTVCAQLCGIGDFCANTLEDPDMVQAMLDVATETCIRYMKACEKVMGGPLHHLLLSDELSSFLSVRGFEEWVLPTYEKIFKEFPNSQKWLHNDAKANHLAKAIADAGFQAWQYAPSVPSEHAMAETGGRVSLLGGLHPVELQSMSAQQTYDVCMEKPRSFGGNNKFVLGVGGSVNQIPVENLMAMFHAADDYKLQ</sequence>
<gene>
    <name evidence="2" type="ORF">IAA83_01760</name>
</gene>
<dbReference type="SUPFAM" id="SSF51726">
    <property type="entry name" value="UROD/MetE-like"/>
    <property type="match status" value="1"/>
</dbReference>
<dbReference type="Gene3D" id="3.20.20.210">
    <property type="match status" value="1"/>
</dbReference>
<dbReference type="EMBL" id="DVJJ01000032">
    <property type="protein sequence ID" value="HIS64081.1"/>
    <property type="molecule type" value="Genomic_DNA"/>
</dbReference>
<reference evidence="2" key="1">
    <citation type="submission" date="2020-10" db="EMBL/GenBank/DDBJ databases">
        <authorList>
            <person name="Gilroy R."/>
        </authorList>
    </citation>
    <scope>NUCLEOTIDE SEQUENCE</scope>
    <source>
        <strain evidence="2">ChiBcec16-1751</strain>
    </source>
</reference>
<reference evidence="2" key="2">
    <citation type="journal article" date="2021" name="PeerJ">
        <title>Extensive microbial diversity within the chicken gut microbiome revealed by metagenomics and culture.</title>
        <authorList>
            <person name="Gilroy R."/>
            <person name="Ravi A."/>
            <person name="Getino M."/>
            <person name="Pursley I."/>
            <person name="Horton D.L."/>
            <person name="Alikhan N.F."/>
            <person name="Baker D."/>
            <person name="Gharbi K."/>
            <person name="Hall N."/>
            <person name="Watson M."/>
            <person name="Adriaenssens E.M."/>
            <person name="Foster-Nyarko E."/>
            <person name="Jarju S."/>
            <person name="Secka A."/>
            <person name="Antonio M."/>
            <person name="Oren A."/>
            <person name="Chaudhuri R.R."/>
            <person name="La Ragione R."/>
            <person name="Hildebrand F."/>
            <person name="Pallen M.J."/>
        </authorList>
    </citation>
    <scope>NUCLEOTIDE SEQUENCE</scope>
    <source>
        <strain evidence="2">ChiBcec16-1751</strain>
    </source>
</reference>
<dbReference type="Proteomes" id="UP000886741">
    <property type="component" value="Unassembled WGS sequence"/>
</dbReference>
<organism evidence="2 3">
    <name type="scientific">Candidatus Avoscillospira avistercoris</name>
    <dbReference type="NCBI Taxonomy" id="2840707"/>
    <lineage>
        <taxon>Bacteria</taxon>
        <taxon>Bacillati</taxon>
        <taxon>Bacillota</taxon>
        <taxon>Clostridia</taxon>
        <taxon>Eubacteriales</taxon>
        <taxon>Oscillospiraceae</taxon>
        <taxon>Oscillospiraceae incertae sedis</taxon>
        <taxon>Candidatus Avoscillospira</taxon>
    </lineage>
</organism>
<name>A0A9D1F974_9FIRM</name>
<feature type="domain" description="Uroporphyrinogen decarboxylase (URO-D)" evidence="1">
    <location>
        <begin position="5"/>
        <end position="305"/>
    </location>
</feature>
<comment type="caution">
    <text evidence="2">The sequence shown here is derived from an EMBL/GenBank/DDBJ whole genome shotgun (WGS) entry which is preliminary data.</text>
</comment>
<dbReference type="InterPro" id="IPR038071">
    <property type="entry name" value="UROD/MetE-like_sf"/>
</dbReference>
<dbReference type="Pfam" id="PF01208">
    <property type="entry name" value="URO-D"/>
    <property type="match status" value="1"/>
</dbReference>
<dbReference type="GO" id="GO:0006779">
    <property type="term" value="P:porphyrin-containing compound biosynthetic process"/>
    <property type="evidence" value="ECO:0007669"/>
    <property type="project" value="InterPro"/>
</dbReference>
<accession>A0A9D1F974</accession>
<proteinExistence type="predicted"/>
<protein>
    <recommendedName>
        <fullName evidence="1">Uroporphyrinogen decarboxylase (URO-D) domain-containing protein</fullName>
    </recommendedName>
</protein>
<dbReference type="AlphaFoldDB" id="A0A9D1F974"/>
<dbReference type="InterPro" id="IPR000257">
    <property type="entry name" value="Uroporphyrinogen_deCOase"/>
</dbReference>
<dbReference type="PANTHER" id="PTHR47099">
    <property type="entry name" value="METHYLCOBAMIDE:COM METHYLTRANSFERASE MTBA"/>
    <property type="match status" value="1"/>
</dbReference>
<evidence type="ECO:0000313" key="2">
    <source>
        <dbReference type="EMBL" id="HIS64081.1"/>
    </source>
</evidence>